<keyword evidence="1" id="KW-0304">Gas vesicle</keyword>
<dbReference type="PANTHER" id="PTHR36852:SF1">
    <property type="entry name" value="PROTEIN GVPL 2"/>
    <property type="match status" value="1"/>
</dbReference>
<keyword evidence="6" id="KW-1185">Reference proteome</keyword>
<organism evidence="5 6">
    <name type="scientific">Halococcus thailandensis JCM 13552</name>
    <dbReference type="NCBI Taxonomy" id="1227457"/>
    <lineage>
        <taxon>Archaea</taxon>
        <taxon>Methanobacteriati</taxon>
        <taxon>Methanobacteriota</taxon>
        <taxon>Stenosarchaea group</taxon>
        <taxon>Halobacteria</taxon>
        <taxon>Halobacteriales</taxon>
        <taxon>Halococcaceae</taxon>
        <taxon>Halococcus</taxon>
    </lineage>
</organism>
<dbReference type="OrthoDB" id="350702at2157"/>
<dbReference type="Pfam" id="PF06386">
    <property type="entry name" value="GvpL_GvpF"/>
    <property type="match status" value="1"/>
</dbReference>
<dbReference type="PATRIC" id="fig|1227457.3.peg.1349"/>
<evidence type="ECO:0000313" key="5">
    <source>
        <dbReference type="EMBL" id="EMA54085.1"/>
    </source>
</evidence>
<comment type="similarity">
    <text evidence="3">Belongs to the gas vesicle GvpF/GvpL family.</text>
</comment>
<dbReference type="EMBL" id="AOMF01000145">
    <property type="protein sequence ID" value="EMA54085.1"/>
    <property type="molecule type" value="Genomic_DNA"/>
</dbReference>
<name>M0NBP4_9EURY</name>
<evidence type="ECO:0000313" key="6">
    <source>
        <dbReference type="Proteomes" id="UP000011680"/>
    </source>
</evidence>
<dbReference type="PANTHER" id="PTHR36852">
    <property type="entry name" value="PROTEIN GVPL 2"/>
    <property type="match status" value="1"/>
</dbReference>
<reference evidence="5 6" key="1">
    <citation type="journal article" date="2014" name="PLoS Genet.">
        <title>Phylogenetically driven sequencing of extremely halophilic archaea reveals strategies for static and dynamic osmo-response.</title>
        <authorList>
            <person name="Becker E.A."/>
            <person name="Seitzer P.M."/>
            <person name="Tritt A."/>
            <person name="Larsen D."/>
            <person name="Krusor M."/>
            <person name="Yao A.I."/>
            <person name="Wu D."/>
            <person name="Madern D."/>
            <person name="Eisen J.A."/>
            <person name="Darling A.E."/>
            <person name="Facciotti M.T."/>
        </authorList>
    </citation>
    <scope>NUCLEOTIDE SEQUENCE [LARGE SCALE GENOMIC DNA]</scope>
    <source>
        <strain evidence="5 6">JCM 13552</strain>
    </source>
</reference>
<dbReference type="eggNOG" id="arCOG03090">
    <property type="taxonomic scope" value="Archaea"/>
</dbReference>
<dbReference type="GO" id="GO:0031412">
    <property type="term" value="P:gas vesicle organization"/>
    <property type="evidence" value="ECO:0007669"/>
    <property type="project" value="InterPro"/>
</dbReference>
<evidence type="ECO:0000256" key="2">
    <source>
        <dbReference type="ARBA" id="ARBA00035108"/>
    </source>
</evidence>
<dbReference type="Proteomes" id="UP000011680">
    <property type="component" value="Unassembled WGS sequence"/>
</dbReference>
<gene>
    <name evidence="5" type="ORF">C451_07437</name>
</gene>
<evidence type="ECO:0000256" key="3">
    <source>
        <dbReference type="ARBA" id="ARBA00035643"/>
    </source>
</evidence>
<evidence type="ECO:0000256" key="4">
    <source>
        <dbReference type="SAM" id="MobiDB-lite"/>
    </source>
</evidence>
<evidence type="ECO:0000256" key="1">
    <source>
        <dbReference type="ARBA" id="ARBA00022987"/>
    </source>
</evidence>
<dbReference type="InterPro" id="IPR054796">
    <property type="entry name" value="Gas_vesic_GvpL"/>
</dbReference>
<feature type="region of interest" description="Disordered" evidence="4">
    <location>
        <begin position="258"/>
        <end position="280"/>
    </location>
</feature>
<dbReference type="InterPro" id="IPR009430">
    <property type="entry name" value="GvpL/GvpF"/>
</dbReference>
<comment type="subcellular location">
    <subcellularLocation>
        <location evidence="2">Gas vesicle</location>
    </subcellularLocation>
</comment>
<sequence>MADDTDTEGETEFEEGRYLYCAVTVDDGTDLDTDGVDDEPVRLLAVDDIGVVLHDCESLYDTADMDELRKWVLQHQNVVDAAGEAFGTPIPFQFDTVLTGDDDRVREWVAEERGTLGDYLDRLAGHWEYRVELRREEEALREDLVASDDRLAELDEEIEAAGSGTAFMLEKQYDQRLRELRRERRTDRAAALRDRLDEFVLDVNELGERTTLDDEDGDDDGMETQARFTVLATEDDEEGMGEMLDEVAAETGVEVRFTGPWPPYSFVPAIGGEDGTETGG</sequence>
<dbReference type="GO" id="GO:0031411">
    <property type="term" value="C:gas vesicle"/>
    <property type="evidence" value="ECO:0007669"/>
    <property type="project" value="UniProtKB-SubCell"/>
</dbReference>
<proteinExistence type="inferred from homology"/>
<dbReference type="RefSeq" id="WP_007739240.1">
    <property type="nucleotide sequence ID" value="NZ_AOMF01000145.1"/>
</dbReference>
<accession>M0NBP4</accession>
<comment type="caution">
    <text evidence="5">The sequence shown here is derived from an EMBL/GenBank/DDBJ whole genome shotgun (WGS) entry which is preliminary data.</text>
</comment>
<dbReference type="AlphaFoldDB" id="M0NBP4"/>
<dbReference type="NCBIfam" id="NF045778">
    <property type="entry name" value="gas_vesic_GvpL"/>
    <property type="match status" value="1"/>
</dbReference>
<protein>
    <submittedName>
        <fullName evidence="5">Gas vesicle synthesis GvpLGvpF</fullName>
    </submittedName>
</protein>
<dbReference type="STRING" id="1227457.C451_07437"/>